<dbReference type="Proteomes" id="UP001219568">
    <property type="component" value="Unassembled WGS sequence"/>
</dbReference>
<keyword evidence="3" id="KW-1185">Reference proteome</keyword>
<proteinExistence type="predicted"/>
<name>A0AAD6I5U2_PENCN</name>
<sequence length="127" mass="14448">MEIQPEGIPVFDLGLLDPSFRIEDEHLRLEPKAVYIYPTNDNEVIDHKYQIMDKIGYGGKLLLQYLQRHKTDSCIKAWSSLALKTSSTEVKQTVPSMPVFPLQSCSPTRYSTRHTPQQDATDINVLG</sequence>
<evidence type="ECO:0000256" key="1">
    <source>
        <dbReference type="SAM" id="MobiDB-lite"/>
    </source>
</evidence>
<evidence type="ECO:0000313" key="2">
    <source>
        <dbReference type="EMBL" id="KAJ6034302.1"/>
    </source>
</evidence>
<feature type="region of interest" description="Disordered" evidence="1">
    <location>
        <begin position="108"/>
        <end position="127"/>
    </location>
</feature>
<dbReference type="EMBL" id="JAQJZL010000010">
    <property type="protein sequence ID" value="KAJ6034302.1"/>
    <property type="molecule type" value="Genomic_DNA"/>
</dbReference>
<feature type="compositionally biased region" description="Polar residues" evidence="1">
    <location>
        <begin position="108"/>
        <end position="121"/>
    </location>
</feature>
<accession>A0AAD6I5U2</accession>
<comment type="caution">
    <text evidence="2">The sequence shown here is derived from an EMBL/GenBank/DDBJ whole genome shotgun (WGS) entry which is preliminary data.</text>
</comment>
<dbReference type="AlphaFoldDB" id="A0AAD6I5U2"/>
<protein>
    <submittedName>
        <fullName evidence="2">Uncharacterized protein</fullName>
    </submittedName>
</protein>
<reference evidence="2" key="1">
    <citation type="journal article" date="2023" name="IMA Fungus">
        <title>Comparative genomic study of the Penicillium genus elucidates a diverse pangenome and 15 lateral gene transfer events.</title>
        <authorList>
            <person name="Petersen C."/>
            <person name="Sorensen T."/>
            <person name="Nielsen M.R."/>
            <person name="Sondergaard T.E."/>
            <person name="Sorensen J.L."/>
            <person name="Fitzpatrick D.A."/>
            <person name="Frisvad J.C."/>
            <person name="Nielsen K.L."/>
        </authorList>
    </citation>
    <scope>NUCLEOTIDE SEQUENCE</scope>
    <source>
        <strain evidence="2">IBT 15450</strain>
    </source>
</reference>
<gene>
    <name evidence="2" type="ORF">N7460_008477</name>
</gene>
<organism evidence="2 3">
    <name type="scientific">Penicillium canescens</name>
    <dbReference type="NCBI Taxonomy" id="5083"/>
    <lineage>
        <taxon>Eukaryota</taxon>
        <taxon>Fungi</taxon>
        <taxon>Dikarya</taxon>
        <taxon>Ascomycota</taxon>
        <taxon>Pezizomycotina</taxon>
        <taxon>Eurotiomycetes</taxon>
        <taxon>Eurotiomycetidae</taxon>
        <taxon>Eurotiales</taxon>
        <taxon>Aspergillaceae</taxon>
        <taxon>Penicillium</taxon>
    </lineage>
</organism>
<reference evidence="2" key="2">
    <citation type="submission" date="2023-01" db="EMBL/GenBank/DDBJ databases">
        <authorList>
            <person name="Petersen C."/>
        </authorList>
    </citation>
    <scope>NUCLEOTIDE SEQUENCE</scope>
    <source>
        <strain evidence="2">IBT 15450</strain>
    </source>
</reference>
<evidence type="ECO:0000313" key="3">
    <source>
        <dbReference type="Proteomes" id="UP001219568"/>
    </source>
</evidence>